<evidence type="ECO:0000313" key="3">
    <source>
        <dbReference type="EMBL" id="MCC4213974.1"/>
    </source>
</evidence>
<evidence type="ECO:0000313" key="4">
    <source>
        <dbReference type="Proteomes" id="UP001197770"/>
    </source>
</evidence>
<comment type="caution">
    <text evidence="3">The sequence shown here is derived from an EMBL/GenBank/DDBJ whole genome shotgun (WGS) entry which is preliminary data.</text>
</comment>
<dbReference type="Gene3D" id="2.60.120.430">
    <property type="entry name" value="Galactose-binding lectin"/>
    <property type="match status" value="1"/>
</dbReference>
<dbReference type="Proteomes" id="UP001197770">
    <property type="component" value="Unassembled WGS sequence"/>
</dbReference>
<sequence>MKFLVILILCATMNTVIFNFSNESDISNWRVVNDTVMGGVSNADFKLNDAGNGEFTGHVSLENNGGFSSVQYAFSALSVSPEDEIVLRIKGDGKTYQFRVKDRTATRHSYISEFTTTGAWQTLRIPLKNMYPQFRGQRLRRPNFDKDQIEQITFLIGNGKEQDFKLLIESIAIAD</sequence>
<protein>
    <submittedName>
        <fullName evidence="3">CIA30 family protein</fullName>
    </submittedName>
</protein>
<proteinExistence type="inferred from homology"/>
<evidence type="ECO:0000256" key="1">
    <source>
        <dbReference type="ARBA" id="ARBA00007884"/>
    </source>
</evidence>
<accession>A0ABS8GVC9</accession>
<dbReference type="Pfam" id="PF08547">
    <property type="entry name" value="CIA30"/>
    <property type="match status" value="1"/>
</dbReference>
<feature type="domain" description="NADH:ubiquinone oxidoreductase intermediate-associated protein 30" evidence="2">
    <location>
        <begin position="18"/>
        <end position="168"/>
    </location>
</feature>
<dbReference type="SUPFAM" id="SSF49785">
    <property type="entry name" value="Galactose-binding domain-like"/>
    <property type="match status" value="1"/>
</dbReference>
<keyword evidence="4" id="KW-1185">Reference proteome</keyword>
<evidence type="ECO:0000259" key="2">
    <source>
        <dbReference type="Pfam" id="PF08547"/>
    </source>
</evidence>
<comment type="similarity">
    <text evidence="1">Belongs to the CIA30 family.</text>
</comment>
<organism evidence="3 4">
    <name type="scientific">Leeuwenhoekiella parthenopeia</name>
    <dbReference type="NCBI Taxonomy" id="2890320"/>
    <lineage>
        <taxon>Bacteria</taxon>
        <taxon>Pseudomonadati</taxon>
        <taxon>Bacteroidota</taxon>
        <taxon>Flavobacteriia</taxon>
        <taxon>Flavobacteriales</taxon>
        <taxon>Flavobacteriaceae</taxon>
        <taxon>Leeuwenhoekiella</taxon>
    </lineage>
</organism>
<gene>
    <name evidence="3" type="ORF">LLW17_14685</name>
</gene>
<dbReference type="InterPro" id="IPR013857">
    <property type="entry name" value="NADH-UbQ_OxRdtase-assoc_prot30"/>
</dbReference>
<dbReference type="InterPro" id="IPR008979">
    <property type="entry name" value="Galactose-bd-like_sf"/>
</dbReference>
<dbReference type="RefSeq" id="WP_228231047.1">
    <property type="nucleotide sequence ID" value="NZ_JAJGMW010000022.1"/>
</dbReference>
<name>A0ABS8GVC9_9FLAO</name>
<dbReference type="InterPro" id="IPR039131">
    <property type="entry name" value="NDUFAF1"/>
</dbReference>
<reference evidence="3 4" key="1">
    <citation type="submission" date="2021-11" db="EMBL/GenBank/DDBJ databases">
        <title>Seasonal and diel survey of microbial diversity of the Tyrrhenian coast.</title>
        <authorList>
            <person name="Gattoni G."/>
            <person name="Corral P."/>
        </authorList>
    </citation>
    <scope>NUCLEOTIDE SEQUENCE [LARGE SCALE GENOMIC DNA]</scope>
    <source>
        <strain evidence="3 4">Mr9</strain>
    </source>
</reference>
<dbReference type="PANTHER" id="PTHR13194">
    <property type="entry name" value="COMPLEX I INTERMEDIATE-ASSOCIATED PROTEIN 30"/>
    <property type="match status" value="1"/>
</dbReference>
<dbReference type="EMBL" id="JAJGMW010000022">
    <property type="protein sequence ID" value="MCC4213974.1"/>
    <property type="molecule type" value="Genomic_DNA"/>
</dbReference>
<dbReference type="PANTHER" id="PTHR13194:SF19">
    <property type="entry name" value="NAD(P)-BINDING ROSSMANN-FOLD SUPERFAMILY PROTEIN"/>
    <property type="match status" value="1"/>
</dbReference>